<dbReference type="EMBL" id="KN837400">
    <property type="protein sequence ID" value="KIJ25748.1"/>
    <property type="molecule type" value="Genomic_DNA"/>
</dbReference>
<dbReference type="HOGENOM" id="CLU_2759453_0_0_1"/>
<reference evidence="1 2" key="1">
    <citation type="submission" date="2014-06" db="EMBL/GenBank/DDBJ databases">
        <title>Evolutionary Origins and Diversification of the Mycorrhizal Mutualists.</title>
        <authorList>
            <consortium name="DOE Joint Genome Institute"/>
            <consortium name="Mycorrhizal Genomics Consortium"/>
            <person name="Kohler A."/>
            <person name="Kuo A."/>
            <person name="Nagy L.G."/>
            <person name="Floudas D."/>
            <person name="Copeland A."/>
            <person name="Barry K.W."/>
            <person name="Cichocki N."/>
            <person name="Veneault-Fourrey C."/>
            <person name="LaButti K."/>
            <person name="Lindquist E.A."/>
            <person name="Lipzen A."/>
            <person name="Lundell T."/>
            <person name="Morin E."/>
            <person name="Murat C."/>
            <person name="Riley R."/>
            <person name="Ohm R."/>
            <person name="Sun H."/>
            <person name="Tunlid A."/>
            <person name="Henrissat B."/>
            <person name="Grigoriev I.V."/>
            <person name="Hibbett D.S."/>
            <person name="Martin F."/>
        </authorList>
    </citation>
    <scope>NUCLEOTIDE SEQUENCE [LARGE SCALE GENOMIC DNA]</scope>
    <source>
        <strain evidence="1 2">SS14</strain>
    </source>
</reference>
<proteinExistence type="predicted"/>
<evidence type="ECO:0000313" key="1">
    <source>
        <dbReference type="EMBL" id="KIJ25748.1"/>
    </source>
</evidence>
<evidence type="ECO:0000313" key="2">
    <source>
        <dbReference type="Proteomes" id="UP000054279"/>
    </source>
</evidence>
<organism evidence="1 2">
    <name type="scientific">Sphaerobolus stellatus (strain SS14)</name>
    <dbReference type="NCBI Taxonomy" id="990650"/>
    <lineage>
        <taxon>Eukaryota</taxon>
        <taxon>Fungi</taxon>
        <taxon>Dikarya</taxon>
        <taxon>Basidiomycota</taxon>
        <taxon>Agaricomycotina</taxon>
        <taxon>Agaricomycetes</taxon>
        <taxon>Phallomycetidae</taxon>
        <taxon>Geastrales</taxon>
        <taxon>Sphaerobolaceae</taxon>
        <taxon>Sphaerobolus</taxon>
    </lineage>
</organism>
<dbReference type="Proteomes" id="UP000054279">
    <property type="component" value="Unassembled WGS sequence"/>
</dbReference>
<accession>A0A0C9T9K9</accession>
<keyword evidence="2" id="KW-1185">Reference proteome</keyword>
<name>A0A0C9T9K9_SPHS4</name>
<sequence length="70" mass="7788">MDDTIEKRVPQPKYLEAYLRSVIGGPTDFRKSCMDAGVHAHHTFGIAGDRNDLALFGGYEDDVDLVMVCE</sequence>
<dbReference type="AlphaFoldDB" id="A0A0C9T9K9"/>
<protein>
    <submittedName>
        <fullName evidence="1">Uncharacterized protein</fullName>
    </submittedName>
</protein>
<gene>
    <name evidence="1" type="ORF">M422DRAFT_273269</name>
</gene>